<dbReference type="PANTHER" id="PTHR24221:SF654">
    <property type="entry name" value="ATP-BINDING CASSETTE SUB-FAMILY B MEMBER 6"/>
    <property type="match status" value="1"/>
</dbReference>
<keyword evidence="4 10" id="KW-0067">ATP-binding</keyword>
<dbReference type="InterPro" id="IPR036640">
    <property type="entry name" value="ABC1_TM_sf"/>
</dbReference>
<feature type="transmembrane region" description="Helical" evidence="7">
    <location>
        <begin position="291"/>
        <end position="311"/>
    </location>
</feature>
<dbReference type="Gene3D" id="3.40.50.300">
    <property type="entry name" value="P-loop containing nucleotide triphosphate hydrolases"/>
    <property type="match status" value="1"/>
</dbReference>
<dbReference type="AlphaFoldDB" id="A0A7D4ULG1"/>
<gene>
    <name evidence="10" type="ORF">HRU87_02110</name>
</gene>
<evidence type="ECO:0000256" key="7">
    <source>
        <dbReference type="SAM" id="Phobius"/>
    </source>
</evidence>
<dbReference type="Gene3D" id="1.20.1560.10">
    <property type="entry name" value="ABC transporter type 1, transmembrane domain"/>
    <property type="match status" value="1"/>
</dbReference>
<keyword evidence="2 7" id="KW-0812">Transmembrane</keyword>
<reference evidence="10 11" key="1">
    <citation type="submission" date="2020-05" db="EMBL/GenBank/DDBJ databases">
        <title>Aquirufa sp. strain 15G-AUS-rot a new Aquirufa species.</title>
        <authorList>
            <person name="Pitt A."/>
            <person name="Hahn M.W."/>
        </authorList>
    </citation>
    <scope>NUCLEOTIDE SEQUENCE [LARGE SCALE GENOMIC DNA]</scope>
    <source>
        <strain evidence="10 11">15G-AUS-rot</strain>
    </source>
</reference>
<feature type="transmembrane region" description="Helical" evidence="7">
    <location>
        <begin position="21"/>
        <end position="52"/>
    </location>
</feature>
<dbReference type="Proteomes" id="UP000501003">
    <property type="component" value="Chromosome"/>
</dbReference>
<feature type="transmembrane region" description="Helical" evidence="7">
    <location>
        <begin position="76"/>
        <end position="97"/>
    </location>
</feature>
<feature type="transmembrane region" description="Helical" evidence="7">
    <location>
        <begin position="264"/>
        <end position="285"/>
    </location>
</feature>
<feature type="domain" description="ABC transmembrane type-1" evidence="9">
    <location>
        <begin position="36"/>
        <end position="320"/>
    </location>
</feature>
<dbReference type="InterPro" id="IPR003439">
    <property type="entry name" value="ABC_transporter-like_ATP-bd"/>
</dbReference>
<dbReference type="SUPFAM" id="SSF90123">
    <property type="entry name" value="ABC transporter transmembrane region"/>
    <property type="match status" value="1"/>
</dbReference>
<evidence type="ECO:0000256" key="6">
    <source>
        <dbReference type="ARBA" id="ARBA00023136"/>
    </source>
</evidence>
<dbReference type="InterPro" id="IPR039421">
    <property type="entry name" value="Type_1_exporter"/>
</dbReference>
<dbReference type="GO" id="GO:0005886">
    <property type="term" value="C:plasma membrane"/>
    <property type="evidence" value="ECO:0007669"/>
    <property type="project" value="UniProtKB-SubCell"/>
</dbReference>
<dbReference type="PROSITE" id="PS50893">
    <property type="entry name" value="ABC_TRANSPORTER_2"/>
    <property type="match status" value="1"/>
</dbReference>
<evidence type="ECO:0000256" key="4">
    <source>
        <dbReference type="ARBA" id="ARBA00022840"/>
    </source>
</evidence>
<evidence type="ECO:0000259" key="9">
    <source>
        <dbReference type="PROSITE" id="PS50929"/>
    </source>
</evidence>
<dbReference type="GO" id="GO:0140359">
    <property type="term" value="F:ABC-type transporter activity"/>
    <property type="evidence" value="ECO:0007669"/>
    <property type="project" value="InterPro"/>
</dbReference>
<dbReference type="PROSITE" id="PS00211">
    <property type="entry name" value="ABC_TRANSPORTER_1"/>
    <property type="match status" value="1"/>
</dbReference>
<sequence>MSKLNFFTIKAVVPKADRLALMLLAFARIGANLLDLVGLAGVALLATVFGGFTSGGAQSVLSLPIIGTLKITEREAILVAFAVVVVFVSKSLLSVWLSLVSAKRVARVESKFSRQMADHFFKHDASNEQDSLSAFQNKVVRASESLGDFLKARYLLISESALAVAIVGAFLFINPLASVSLFVFLGIVLALLNRLSSRKIRSNSTRQQAGYEVSLRTTKDLFGIKRESQLAGVSEAWLEKFAKARSQAADGSAVLFVLYGLPRYVVETSLILGIFAFLGGVVIFSDIPSQAVTIGVFMAGGLRLVASLLPLQAAWNQMLNGAAIGQEAYEILLKKESAESRASLESSIADGPISLEFKAVHFSYGPDAQVVRGVSFRAEPGQKTALVGPSGAGKTTIFDLALGFREAQSGEVLLSGNHPIHLIEAQPGIVGLVPQRPHLVTGSLSQNVSLVPDDQTDRDWAASCLQSAGLGHFVNAEAGLDLEIQPDAGQLSGGEIQRLGLARALYRKPKILFLDEATSALDAETESKIAQMLDSLRGELTIVLIAHRLSTVLNSDKIVYLKEGEVVAEGTFAELKAKVPDFNQAVELMGLSS</sequence>
<keyword evidence="11" id="KW-1185">Reference proteome</keyword>
<dbReference type="InterPro" id="IPR017871">
    <property type="entry name" value="ABC_transporter-like_CS"/>
</dbReference>
<evidence type="ECO:0000256" key="3">
    <source>
        <dbReference type="ARBA" id="ARBA00022741"/>
    </source>
</evidence>
<dbReference type="InterPro" id="IPR011527">
    <property type="entry name" value="ABC1_TM_dom"/>
</dbReference>
<keyword evidence="6 7" id="KW-0472">Membrane</keyword>
<evidence type="ECO:0000256" key="5">
    <source>
        <dbReference type="ARBA" id="ARBA00022989"/>
    </source>
</evidence>
<evidence type="ECO:0000256" key="2">
    <source>
        <dbReference type="ARBA" id="ARBA00022692"/>
    </source>
</evidence>
<evidence type="ECO:0000313" key="10">
    <source>
        <dbReference type="EMBL" id="QKJ25018.1"/>
    </source>
</evidence>
<proteinExistence type="predicted"/>
<dbReference type="Pfam" id="PF00005">
    <property type="entry name" value="ABC_tran"/>
    <property type="match status" value="1"/>
</dbReference>
<name>A0A7D4ULG1_9MICO</name>
<organism evidence="10 11">
    <name type="scientific">Aquiluna borgnonia</name>
    <dbReference type="NCBI Taxonomy" id="2499157"/>
    <lineage>
        <taxon>Bacteria</taxon>
        <taxon>Bacillati</taxon>
        <taxon>Actinomycetota</taxon>
        <taxon>Actinomycetes</taxon>
        <taxon>Micrococcales</taxon>
        <taxon>Microbacteriaceae</taxon>
        <taxon>Luna cluster</taxon>
        <taxon>Luna-1 subcluster</taxon>
        <taxon>Aquiluna</taxon>
    </lineage>
</organism>
<dbReference type="SUPFAM" id="SSF52540">
    <property type="entry name" value="P-loop containing nucleoside triphosphate hydrolases"/>
    <property type="match status" value="1"/>
</dbReference>
<protein>
    <submittedName>
        <fullName evidence="10">ABC transporter ATP-binding protein</fullName>
    </submittedName>
</protein>
<dbReference type="GO" id="GO:0016887">
    <property type="term" value="F:ATP hydrolysis activity"/>
    <property type="evidence" value="ECO:0007669"/>
    <property type="project" value="InterPro"/>
</dbReference>
<keyword evidence="3" id="KW-0547">Nucleotide-binding</keyword>
<dbReference type="SMART" id="SM00382">
    <property type="entry name" value="AAA"/>
    <property type="match status" value="1"/>
</dbReference>
<feature type="transmembrane region" description="Helical" evidence="7">
    <location>
        <begin position="179"/>
        <end position="196"/>
    </location>
</feature>
<accession>A0A7D4ULG1</accession>
<comment type="subcellular location">
    <subcellularLocation>
        <location evidence="1">Cell membrane</location>
        <topology evidence="1">Multi-pass membrane protein</topology>
    </subcellularLocation>
</comment>
<dbReference type="InterPro" id="IPR027417">
    <property type="entry name" value="P-loop_NTPase"/>
</dbReference>
<dbReference type="EMBL" id="CP054056">
    <property type="protein sequence ID" value="QKJ25018.1"/>
    <property type="molecule type" value="Genomic_DNA"/>
</dbReference>
<dbReference type="PANTHER" id="PTHR24221">
    <property type="entry name" value="ATP-BINDING CASSETTE SUB-FAMILY B"/>
    <property type="match status" value="1"/>
</dbReference>
<keyword evidence="5 7" id="KW-1133">Transmembrane helix</keyword>
<dbReference type="PROSITE" id="PS50929">
    <property type="entry name" value="ABC_TM1F"/>
    <property type="match status" value="1"/>
</dbReference>
<dbReference type="InterPro" id="IPR003593">
    <property type="entry name" value="AAA+_ATPase"/>
</dbReference>
<dbReference type="KEGG" id="aqg:HRU87_02110"/>
<dbReference type="RefSeq" id="WP_173493315.1">
    <property type="nucleotide sequence ID" value="NZ_CP054056.1"/>
</dbReference>
<evidence type="ECO:0000256" key="1">
    <source>
        <dbReference type="ARBA" id="ARBA00004651"/>
    </source>
</evidence>
<feature type="domain" description="ABC transporter" evidence="8">
    <location>
        <begin position="355"/>
        <end position="588"/>
    </location>
</feature>
<evidence type="ECO:0000259" key="8">
    <source>
        <dbReference type="PROSITE" id="PS50893"/>
    </source>
</evidence>
<evidence type="ECO:0000313" key="11">
    <source>
        <dbReference type="Proteomes" id="UP000501003"/>
    </source>
</evidence>
<dbReference type="GO" id="GO:0005524">
    <property type="term" value="F:ATP binding"/>
    <property type="evidence" value="ECO:0007669"/>
    <property type="project" value="UniProtKB-KW"/>
</dbReference>